<evidence type="ECO:0000313" key="2">
    <source>
        <dbReference type="Proteomes" id="UP001187734"/>
    </source>
</evidence>
<comment type="caution">
    <text evidence="1">The sequence shown here is derived from an EMBL/GenBank/DDBJ whole genome shotgun (WGS) entry which is preliminary data.</text>
</comment>
<organism evidence="1 2">
    <name type="scientific">Fusarium torulosum</name>
    <dbReference type="NCBI Taxonomy" id="33205"/>
    <lineage>
        <taxon>Eukaryota</taxon>
        <taxon>Fungi</taxon>
        <taxon>Dikarya</taxon>
        <taxon>Ascomycota</taxon>
        <taxon>Pezizomycotina</taxon>
        <taxon>Sordariomycetes</taxon>
        <taxon>Hypocreomycetidae</taxon>
        <taxon>Hypocreales</taxon>
        <taxon>Nectriaceae</taxon>
        <taxon>Fusarium</taxon>
    </lineage>
</organism>
<reference evidence="1" key="1">
    <citation type="submission" date="2018-03" db="EMBL/GenBank/DDBJ databases">
        <authorList>
            <person name="Guldener U."/>
        </authorList>
    </citation>
    <scope>NUCLEOTIDE SEQUENCE</scope>
</reference>
<gene>
    <name evidence="1" type="ORF">FTOL_13829</name>
</gene>
<keyword evidence="2" id="KW-1185">Reference proteome</keyword>
<dbReference type="EMBL" id="ONZP01001091">
    <property type="protein sequence ID" value="SPJ93223.1"/>
    <property type="molecule type" value="Genomic_DNA"/>
</dbReference>
<proteinExistence type="predicted"/>
<dbReference type="Proteomes" id="UP001187734">
    <property type="component" value="Unassembled WGS sequence"/>
</dbReference>
<name>A0AAE8MPR1_9HYPO</name>
<evidence type="ECO:0000313" key="1">
    <source>
        <dbReference type="EMBL" id="SPJ93223.1"/>
    </source>
</evidence>
<protein>
    <submittedName>
        <fullName evidence="1">Uncharacterized protein</fullName>
    </submittedName>
</protein>
<sequence length="11" mass="1399">MRIDGYRDIFL</sequence>
<accession>A0AAE8MPR1</accession>